<dbReference type="Proteomes" id="UP000249762">
    <property type="component" value="Unassembled WGS sequence"/>
</dbReference>
<gene>
    <name evidence="2" type="ORF">DNK47_03100</name>
</gene>
<accession>A0A328PTK5</accession>
<evidence type="ECO:0000256" key="1">
    <source>
        <dbReference type="SAM" id="Phobius"/>
    </source>
</evidence>
<dbReference type="AlphaFoldDB" id="A0A328PTK5"/>
<evidence type="ECO:0000313" key="3">
    <source>
        <dbReference type="Proteomes" id="UP000249762"/>
    </source>
</evidence>
<keyword evidence="1" id="KW-0472">Membrane</keyword>
<reference evidence="3" key="1">
    <citation type="submission" date="2018-06" db="EMBL/GenBank/DDBJ databases">
        <authorList>
            <person name="Martinez Ocampo F."/>
            <person name="Quiroz Castaneda R.E."/>
            <person name="Rojas Lopez X."/>
        </authorList>
    </citation>
    <scope>NUCLEOTIDE SEQUENCE [LARGE SCALE GENOMIC DNA]</scope>
    <source>
        <strain evidence="3">INIFAP02</strain>
    </source>
</reference>
<keyword evidence="1" id="KW-1133">Transmembrane helix</keyword>
<name>A0A328PTK5_9MOLU</name>
<evidence type="ECO:0008006" key="4">
    <source>
        <dbReference type="Google" id="ProtNLM"/>
    </source>
</evidence>
<comment type="caution">
    <text evidence="2">The sequence shown here is derived from an EMBL/GenBank/DDBJ whole genome shotgun (WGS) entry which is preliminary data.</text>
</comment>
<sequence length="194" mass="21468">MAVSPKVFSFVLTVGGCVGVPLILWKEGYWGTSGSQVSKNVPLATTPKTTATEQLKVKRQLPNVQNTSVQRGSCEIEDLKKDYEDFLLDQKRGEIYIEMSCENTNDGTGAGSLPHNWTGLFPEALFSNSESFSVGQKLNIRTDTKTEGSETRTTFKGGRLKSSFTGTWGDTLKKLKNQNPLLLWQSQKILINQT</sequence>
<dbReference type="EMBL" id="QKVO01000020">
    <property type="protein sequence ID" value="RAO94801.1"/>
    <property type="molecule type" value="Genomic_DNA"/>
</dbReference>
<keyword evidence="1" id="KW-0812">Transmembrane</keyword>
<evidence type="ECO:0000313" key="2">
    <source>
        <dbReference type="EMBL" id="RAO94801.1"/>
    </source>
</evidence>
<keyword evidence="3" id="KW-1185">Reference proteome</keyword>
<feature type="transmembrane region" description="Helical" evidence="1">
    <location>
        <begin position="6"/>
        <end position="25"/>
    </location>
</feature>
<dbReference type="OrthoDB" id="9585867at2"/>
<organism evidence="2 3">
    <name type="scientific">Mycoplasma wenyonii</name>
    <dbReference type="NCBI Taxonomy" id="65123"/>
    <lineage>
        <taxon>Bacteria</taxon>
        <taxon>Bacillati</taxon>
        <taxon>Mycoplasmatota</taxon>
        <taxon>Mollicutes</taxon>
        <taxon>Mycoplasmataceae</taxon>
        <taxon>Mycoplasma</taxon>
    </lineage>
</organism>
<dbReference type="PROSITE" id="PS51257">
    <property type="entry name" value="PROKAR_LIPOPROTEIN"/>
    <property type="match status" value="1"/>
</dbReference>
<dbReference type="RefSeq" id="WP_112665863.1">
    <property type="nucleotide sequence ID" value="NZ_QKVO01000020.1"/>
</dbReference>
<proteinExistence type="predicted"/>
<protein>
    <recommendedName>
        <fullName evidence="4">Lipoprotein</fullName>
    </recommendedName>
</protein>